<dbReference type="InterPro" id="IPR023186">
    <property type="entry name" value="IUNH"/>
</dbReference>
<gene>
    <name evidence="5" type="ORF">AYI69_g8133</name>
</gene>
<evidence type="ECO:0000256" key="3">
    <source>
        <dbReference type="ARBA" id="ARBA00023295"/>
    </source>
</evidence>
<keyword evidence="3" id="KW-0326">Glycosidase</keyword>
<evidence type="ECO:0000313" key="6">
    <source>
        <dbReference type="Proteomes" id="UP000187429"/>
    </source>
</evidence>
<dbReference type="OrthoDB" id="5783963at2759"/>
<dbReference type="InterPro" id="IPR001910">
    <property type="entry name" value="Inosine/uridine_hydrolase_dom"/>
</dbReference>
<dbReference type="InterPro" id="IPR036452">
    <property type="entry name" value="Ribo_hydro-like"/>
</dbReference>
<dbReference type="GO" id="GO:0006152">
    <property type="term" value="P:purine nucleoside catabolic process"/>
    <property type="evidence" value="ECO:0007669"/>
    <property type="project" value="TreeGrafter"/>
</dbReference>
<sequence>MSADSNTKIPIWLDCDPEFHPKLNLLGISAVHGNTSIENTFKNASRVLNACGVSDVKVYKGAHKPLIRTREDAAHIHGETGLDGSDILPGPDVSLLEHKVNCFEAMRDAILSSPQPVVLAAVGPLTNIAILVMTYPEVTSNVREVLIMGGGIGTGNVTAVAEFNIYADPEALQVVLQAEFRKVVMVPLNCTCLSNYTKEIQQRFTDMASKINPTFTQMINELTGFVRKSYIGYGLDPNMISWHDAIAIAHVVAPEGKYEDVDMKVTCVYGNCSGVAQGETIGDRRAPENEKNCTVVMGMDTEHFWTEMFEAWRLAAMSSKLSQ</sequence>
<reference evidence="6" key="1">
    <citation type="submission" date="2017-01" db="EMBL/GenBank/DDBJ databases">
        <authorList>
            <person name="Wang Y."/>
            <person name="White M."/>
            <person name="Kvist S."/>
            <person name="Moncalvo J.-M."/>
        </authorList>
    </citation>
    <scope>NUCLEOTIDE SEQUENCE [LARGE SCALE GENOMIC DNA]</scope>
    <source>
        <strain evidence="6">ID-206-W2</strain>
    </source>
</reference>
<dbReference type="GO" id="GO:0008477">
    <property type="term" value="F:purine nucleosidase activity"/>
    <property type="evidence" value="ECO:0007669"/>
    <property type="project" value="TreeGrafter"/>
</dbReference>
<evidence type="ECO:0000259" key="4">
    <source>
        <dbReference type="Pfam" id="PF01156"/>
    </source>
</evidence>
<organism evidence="5 6">
    <name type="scientific">Smittium culicis</name>
    <dbReference type="NCBI Taxonomy" id="133412"/>
    <lineage>
        <taxon>Eukaryota</taxon>
        <taxon>Fungi</taxon>
        <taxon>Fungi incertae sedis</taxon>
        <taxon>Zoopagomycota</taxon>
        <taxon>Kickxellomycotina</taxon>
        <taxon>Harpellomycetes</taxon>
        <taxon>Harpellales</taxon>
        <taxon>Legeriomycetaceae</taxon>
        <taxon>Smittium</taxon>
    </lineage>
</organism>
<dbReference type="EMBL" id="LSSM01004194">
    <property type="protein sequence ID" value="OMJ15593.1"/>
    <property type="molecule type" value="Genomic_DNA"/>
</dbReference>
<evidence type="ECO:0000313" key="5">
    <source>
        <dbReference type="EMBL" id="OMJ15593.1"/>
    </source>
</evidence>
<proteinExistence type="inferred from homology"/>
<dbReference type="AlphaFoldDB" id="A0A1R1XLV0"/>
<dbReference type="Gene3D" id="3.90.245.10">
    <property type="entry name" value="Ribonucleoside hydrolase-like"/>
    <property type="match status" value="1"/>
</dbReference>
<evidence type="ECO:0000256" key="2">
    <source>
        <dbReference type="ARBA" id="ARBA00022801"/>
    </source>
</evidence>
<name>A0A1R1XLV0_9FUNG</name>
<dbReference type="PANTHER" id="PTHR12304:SF4">
    <property type="entry name" value="URIDINE NUCLEOSIDASE"/>
    <property type="match status" value="1"/>
</dbReference>
<keyword evidence="2" id="KW-0378">Hydrolase</keyword>
<dbReference type="Proteomes" id="UP000187429">
    <property type="component" value="Unassembled WGS sequence"/>
</dbReference>
<dbReference type="Pfam" id="PF01156">
    <property type="entry name" value="IU_nuc_hydro"/>
    <property type="match status" value="1"/>
</dbReference>
<keyword evidence="6" id="KW-1185">Reference proteome</keyword>
<evidence type="ECO:0000256" key="1">
    <source>
        <dbReference type="ARBA" id="ARBA00009176"/>
    </source>
</evidence>
<dbReference type="SUPFAM" id="SSF53590">
    <property type="entry name" value="Nucleoside hydrolase"/>
    <property type="match status" value="1"/>
</dbReference>
<comment type="similarity">
    <text evidence="1">Belongs to the IUNH family.</text>
</comment>
<protein>
    <recommendedName>
        <fullName evidence="4">Inosine/uridine-preferring nucleoside hydrolase domain-containing protein</fullName>
    </recommendedName>
</protein>
<dbReference type="GO" id="GO:0005829">
    <property type="term" value="C:cytosol"/>
    <property type="evidence" value="ECO:0007669"/>
    <property type="project" value="TreeGrafter"/>
</dbReference>
<dbReference type="PANTHER" id="PTHR12304">
    <property type="entry name" value="INOSINE-URIDINE PREFERRING NUCLEOSIDE HYDROLASE"/>
    <property type="match status" value="1"/>
</dbReference>
<accession>A0A1R1XLV0</accession>
<feature type="domain" description="Inosine/uridine-preferring nucleoside hydrolase" evidence="4">
    <location>
        <begin position="20"/>
        <end position="305"/>
    </location>
</feature>
<comment type="caution">
    <text evidence="5">The sequence shown here is derived from an EMBL/GenBank/DDBJ whole genome shotgun (WGS) entry which is preliminary data.</text>
</comment>